<evidence type="ECO:0000313" key="5">
    <source>
        <dbReference type="Proteomes" id="UP000646749"/>
    </source>
</evidence>
<dbReference type="Proteomes" id="UP000646749">
    <property type="component" value="Unassembled WGS sequence"/>
</dbReference>
<name>A0ABQ4EBU5_9ACTN</name>
<evidence type="ECO:0000256" key="1">
    <source>
        <dbReference type="ARBA" id="ARBA00022450"/>
    </source>
</evidence>
<evidence type="ECO:0000256" key="2">
    <source>
        <dbReference type="ARBA" id="ARBA00022553"/>
    </source>
</evidence>
<dbReference type="InterPro" id="IPR036736">
    <property type="entry name" value="ACP-like_sf"/>
</dbReference>
<sequence length="95" mass="10036">MTGDLRAGLPIPADELRTFVLARAAALLDVPPQQVPADRPLADHGLDSISAVALVAEVEDLLHRELDSDLLWEYPTVDGLVAYLAGAHEPGTDAG</sequence>
<dbReference type="SUPFAM" id="SSF47336">
    <property type="entry name" value="ACP-like"/>
    <property type="match status" value="1"/>
</dbReference>
<dbReference type="EMBL" id="BONW01000042">
    <property type="protein sequence ID" value="GIG92119.1"/>
    <property type="molecule type" value="Genomic_DNA"/>
</dbReference>
<evidence type="ECO:0000259" key="3">
    <source>
        <dbReference type="PROSITE" id="PS50075"/>
    </source>
</evidence>
<keyword evidence="5" id="KW-1185">Reference proteome</keyword>
<dbReference type="SMART" id="SM00823">
    <property type="entry name" value="PKS_PP"/>
    <property type="match status" value="1"/>
</dbReference>
<protein>
    <submittedName>
        <fullName evidence="4">Phosphopantetheine attachment site domain protein</fullName>
    </submittedName>
</protein>
<dbReference type="SMART" id="SM01294">
    <property type="entry name" value="PKS_PP_betabranch"/>
    <property type="match status" value="1"/>
</dbReference>
<comment type="caution">
    <text evidence="4">The sequence shown here is derived from an EMBL/GenBank/DDBJ whole genome shotgun (WGS) entry which is preliminary data.</text>
</comment>
<feature type="domain" description="Carrier" evidence="3">
    <location>
        <begin position="11"/>
        <end position="88"/>
    </location>
</feature>
<gene>
    <name evidence="4" type="ORF">Pen02_70550</name>
</gene>
<proteinExistence type="predicted"/>
<accession>A0ABQ4EBU5</accession>
<reference evidence="4 5" key="1">
    <citation type="submission" date="2021-01" db="EMBL/GenBank/DDBJ databases">
        <title>Whole genome shotgun sequence of Plantactinospora endophytica NBRC 110450.</title>
        <authorList>
            <person name="Komaki H."/>
            <person name="Tamura T."/>
        </authorList>
    </citation>
    <scope>NUCLEOTIDE SEQUENCE [LARGE SCALE GENOMIC DNA]</scope>
    <source>
        <strain evidence="4 5">NBRC 110450</strain>
    </source>
</reference>
<dbReference type="InterPro" id="IPR020806">
    <property type="entry name" value="PKS_PP-bd"/>
</dbReference>
<dbReference type="Pfam" id="PF00550">
    <property type="entry name" value="PP-binding"/>
    <property type="match status" value="1"/>
</dbReference>
<keyword evidence="1" id="KW-0596">Phosphopantetheine</keyword>
<organism evidence="4 5">
    <name type="scientific">Plantactinospora endophytica</name>
    <dbReference type="NCBI Taxonomy" id="673535"/>
    <lineage>
        <taxon>Bacteria</taxon>
        <taxon>Bacillati</taxon>
        <taxon>Actinomycetota</taxon>
        <taxon>Actinomycetes</taxon>
        <taxon>Micromonosporales</taxon>
        <taxon>Micromonosporaceae</taxon>
        <taxon>Plantactinospora</taxon>
    </lineage>
</organism>
<keyword evidence="2" id="KW-0597">Phosphoprotein</keyword>
<dbReference type="InterPro" id="IPR009081">
    <property type="entry name" value="PP-bd_ACP"/>
</dbReference>
<dbReference type="PROSITE" id="PS50075">
    <property type="entry name" value="CARRIER"/>
    <property type="match status" value="1"/>
</dbReference>
<evidence type="ECO:0000313" key="4">
    <source>
        <dbReference type="EMBL" id="GIG92119.1"/>
    </source>
</evidence>
<dbReference type="RefSeq" id="WP_203870490.1">
    <property type="nucleotide sequence ID" value="NZ_BONW01000042.1"/>
</dbReference>
<dbReference type="Gene3D" id="1.10.1200.10">
    <property type="entry name" value="ACP-like"/>
    <property type="match status" value="1"/>
</dbReference>